<gene>
    <name evidence="2" type="ORF">AFERRI_20466</name>
    <name evidence="1" type="ORF">AFERRI_370091</name>
</gene>
<keyword evidence="3" id="KW-1185">Reference proteome</keyword>
<sequence>MLLHVRNDTQRALDPLTISLAADRKDLKIDKLVRFSAIDLISGGLDGQKSAMSQPCRVQKVVPREKTLPSRLVTVAASENVDVLVGAGVRHDLDEHSWGWGEADDLRHAAAFGSAVAQDLEMNRFLALEEGHLPQCLTAGDPRNLLWRGDDGVQGHGILLFLRVHERAATILP</sequence>
<organism evidence="1">
    <name type="scientific">Acidithiobacillus ferrivorans</name>
    <dbReference type="NCBI Taxonomy" id="160808"/>
    <lineage>
        <taxon>Bacteria</taxon>
        <taxon>Pseudomonadati</taxon>
        <taxon>Pseudomonadota</taxon>
        <taxon>Acidithiobacillia</taxon>
        <taxon>Acidithiobacillales</taxon>
        <taxon>Acidithiobacillaceae</taxon>
        <taxon>Acidithiobacillus</taxon>
    </lineage>
</organism>
<dbReference type="Proteomes" id="UP000193925">
    <property type="component" value="Chromosome AFERRI"/>
</dbReference>
<reference evidence="1" key="2">
    <citation type="submission" date="2014-07" db="EMBL/GenBank/DDBJ databases">
        <title>Initial genome analysis of the psychrotolerant acidophile Acidithiobacillus ferrivorans CF27: insights into iron and sulfur oxidation pathways and into biofilm formation.</title>
        <authorList>
            <person name="Talla E."/>
            <person name="Hedrich S."/>
            <person name="Mangenot S."/>
            <person name="Ji B."/>
            <person name="Johnson D.B."/>
            <person name="Barbe V."/>
            <person name="Bonnefoy V."/>
        </authorList>
    </citation>
    <scope>NUCLEOTIDE SEQUENCE [LARGE SCALE GENOMIC DNA]</scope>
    <source>
        <strain evidence="1">CF27</strain>
    </source>
</reference>
<protein>
    <submittedName>
        <fullName evidence="1">Uncharacterized protein</fullName>
    </submittedName>
</protein>
<accession>A0A060UN10</accession>
<evidence type="ECO:0000313" key="2">
    <source>
        <dbReference type="EMBL" id="SMH65683.1"/>
    </source>
</evidence>
<dbReference type="EMBL" id="CCCS020000031">
    <property type="protein sequence ID" value="CDQ09987.1"/>
    <property type="molecule type" value="Genomic_DNA"/>
</dbReference>
<reference evidence="1" key="1">
    <citation type="submission" date="2014-03" db="EMBL/GenBank/DDBJ databases">
        <authorList>
            <person name="Genoscope - CEA"/>
        </authorList>
    </citation>
    <scope>NUCLEOTIDE SEQUENCE [LARGE SCALE GENOMIC DNA]</scope>
    <source>
        <strain evidence="1">CF27</strain>
    </source>
</reference>
<evidence type="ECO:0000313" key="1">
    <source>
        <dbReference type="EMBL" id="CDQ09987.1"/>
    </source>
</evidence>
<dbReference type="EMBL" id="LT841305">
    <property type="protein sequence ID" value="SMH65683.1"/>
    <property type="molecule type" value="Genomic_DNA"/>
</dbReference>
<evidence type="ECO:0000313" key="3">
    <source>
        <dbReference type="Proteomes" id="UP000193925"/>
    </source>
</evidence>
<dbReference type="AlphaFoldDB" id="A0A060UN10"/>
<name>A0A060UN10_9PROT</name>
<proteinExistence type="predicted"/>
<reference evidence="2 3" key="3">
    <citation type="submission" date="2017-03" db="EMBL/GenBank/DDBJ databases">
        <authorList>
            <person name="Regsiter A."/>
            <person name="William W."/>
        </authorList>
    </citation>
    <scope>NUCLEOTIDE SEQUENCE [LARGE SCALE GENOMIC DNA]</scope>
    <source>
        <strain evidence="2">PRJEB5721</strain>
    </source>
</reference>